<organism evidence="2">
    <name type="scientific">uncultured bacterium Contig39</name>
    <dbReference type="NCBI Taxonomy" id="1393565"/>
    <lineage>
        <taxon>Bacteria</taxon>
        <taxon>environmental samples</taxon>
    </lineage>
</organism>
<dbReference type="EMBL" id="KC246836">
    <property type="protein sequence ID" value="AHF25430.1"/>
    <property type="molecule type" value="Genomic_DNA"/>
</dbReference>
<evidence type="ECO:0008006" key="3">
    <source>
        <dbReference type="Google" id="ProtNLM"/>
    </source>
</evidence>
<proteinExistence type="predicted"/>
<feature type="signal peptide" evidence="1">
    <location>
        <begin position="1"/>
        <end position="19"/>
    </location>
</feature>
<dbReference type="AlphaFoldDB" id="W0FQZ7"/>
<dbReference type="InterPro" id="IPR025348">
    <property type="entry name" value="DUF4252"/>
</dbReference>
<name>W0FQZ7_9BACT</name>
<feature type="chain" id="PRO_5004788865" description="DUF4252 domain-containing protein" evidence="1">
    <location>
        <begin position="20"/>
        <end position="170"/>
    </location>
</feature>
<keyword evidence="1" id="KW-0732">Signal</keyword>
<sequence length="170" mass="18452">MKKLLILFVLILLPLAASASLPVNQTVSKARLTSLISEIRGYDGVEVVRLGALPTAAIKTVLRTAARRDEDAKEALRLLRGVRRVSVLDYEDCSPAVRERISARLDRALVGSELLMEAKDDDASMRIFGVVDEKTGTVRDFVLHSPDGGTLICIFGSISMDAVSKVLADD</sequence>
<protein>
    <recommendedName>
        <fullName evidence="3">DUF4252 domain-containing protein</fullName>
    </recommendedName>
</protein>
<accession>W0FQZ7</accession>
<evidence type="ECO:0000313" key="2">
    <source>
        <dbReference type="EMBL" id="AHF25430.1"/>
    </source>
</evidence>
<dbReference type="Pfam" id="PF14060">
    <property type="entry name" value="DUF4252"/>
    <property type="match status" value="1"/>
</dbReference>
<reference evidence="2" key="1">
    <citation type="journal article" date="2013" name="PLoS ONE">
        <title>Metagenomic insights into the carbohydrate-active enzymes carried by the microorganisms adhering to solid digesta in the rumen of cows.</title>
        <authorList>
            <person name="Wang L."/>
            <person name="Hatem A."/>
            <person name="Catalyurek U.V."/>
            <person name="Morrison M."/>
            <person name="Yu Z."/>
        </authorList>
    </citation>
    <scope>NUCLEOTIDE SEQUENCE</scope>
</reference>
<evidence type="ECO:0000256" key="1">
    <source>
        <dbReference type="SAM" id="SignalP"/>
    </source>
</evidence>